<dbReference type="EMBL" id="VEVO01000007">
    <property type="protein sequence ID" value="KAF0040121.1"/>
    <property type="molecule type" value="Genomic_DNA"/>
</dbReference>
<reference evidence="2 3" key="1">
    <citation type="submission" date="2019-06" db="EMBL/GenBank/DDBJ databases">
        <title>Draft genomes of female and male turbot (Scophthalmus maximus).</title>
        <authorList>
            <person name="Xu H."/>
            <person name="Xu X.-W."/>
            <person name="Shao C."/>
            <person name="Chen S."/>
        </authorList>
    </citation>
    <scope>NUCLEOTIDE SEQUENCE [LARGE SCALE GENOMIC DNA]</scope>
    <source>
        <strain evidence="2">Ysfricsl-2016a</strain>
        <tissue evidence="2">Blood</tissue>
    </source>
</reference>
<feature type="region of interest" description="Disordered" evidence="1">
    <location>
        <begin position="145"/>
        <end position="174"/>
    </location>
</feature>
<feature type="compositionally biased region" description="Basic and acidic residues" evidence="1">
    <location>
        <begin position="154"/>
        <end position="174"/>
    </location>
</feature>
<feature type="region of interest" description="Disordered" evidence="1">
    <location>
        <begin position="1"/>
        <end position="111"/>
    </location>
</feature>
<sequence>MMTERQGGSGTEQGVHEEDEETEKEMKKKTSNIDEEKSFPTIRCTDTQIETEPDARVGRYRTSVRRRTAMSSSCGGRPPDGGKLHVTETSKQKQAETETCSPGRRRVRQRKDEAAAELHHDTRHFPVASFNFFFFCGDAAFDPAATMGSESSEADARLLKSRLQHPDMSHSARR</sequence>
<evidence type="ECO:0000256" key="1">
    <source>
        <dbReference type="SAM" id="MobiDB-lite"/>
    </source>
</evidence>
<dbReference type="AlphaFoldDB" id="A0A6A4TB16"/>
<feature type="compositionally biased region" description="Basic and acidic residues" evidence="1">
    <location>
        <begin position="24"/>
        <end position="38"/>
    </location>
</feature>
<comment type="caution">
    <text evidence="2">The sequence shown here is derived from an EMBL/GenBank/DDBJ whole genome shotgun (WGS) entry which is preliminary data.</text>
</comment>
<evidence type="ECO:0000313" key="2">
    <source>
        <dbReference type="EMBL" id="KAF0040121.1"/>
    </source>
</evidence>
<organism evidence="2 3">
    <name type="scientific">Scophthalmus maximus</name>
    <name type="common">Turbot</name>
    <name type="synonym">Psetta maxima</name>
    <dbReference type="NCBI Taxonomy" id="52904"/>
    <lineage>
        <taxon>Eukaryota</taxon>
        <taxon>Metazoa</taxon>
        <taxon>Chordata</taxon>
        <taxon>Craniata</taxon>
        <taxon>Vertebrata</taxon>
        <taxon>Euteleostomi</taxon>
        <taxon>Actinopterygii</taxon>
        <taxon>Neopterygii</taxon>
        <taxon>Teleostei</taxon>
        <taxon>Neoteleostei</taxon>
        <taxon>Acanthomorphata</taxon>
        <taxon>Carangaria</taxon>
        <taxon>Pleuronectiformes</taxon>
        <taxon>Pleuronectoidei</taxon>
        <taxon>Scophthalmidae</taxon>
        <taxon>Scophthalmus</taxon>
    </lineage>
</organism>
<dbReference type="Proteomes" id="UP000438429">
    <property type="component" value="Unassembled WGS sequence"/>
</dbReference>
<feature type="compositionally biased region" description="Basic and acidic residues" evidence="1">
    <location>
        <begin position="80"/>
        <end position="96"/>
    </location>
</feature>
<evidence type="ECO:0000313" key="3">
    <source>
        <dbReference type="Proteomes" id="UP000438429"/>
    </source>
</evidence>
<gene>
    <name evidence="2" type="ORF">F2P81_008356</name>
</gene>
<accession>A0A6A4TB16</accession>
<feature type="compositionally biased region" description="Basic residues" evidence="1">
    <location>
        <begin position="58"/>
        <end position="68"/>
    </location>
</feature>
<proteinExistence type="predicted"/>
<name>A0A6A4TB16_SCOMX</name>
<protein>
    <submittedName>
        <fullName evidence="2">Uncharacterized protein</fullName>
    </submittedName>
</protein>